<organism evidence="1">
    <name type="scientific">Sesamum calycinum</name>
    <dbReference type="NCBI Taxonomy" id="2727403"/>
    <lineage>
        <taxon>Eukaryota</taxon>
        <taxon>Viridiplantae</taxon>
        <taxon>Streptophyta</taxon>
        <taxon>Embryophyta</taxon>
        <taxon>Tracheophyta</taxon>
        <taxon>Spermatophyta</taxon>
        <taxon>Magnoliopsida</taxon>
        <taxon>eudicotyledons</taxon>
        <taxon>Gunneridae</taxon>
        <taxon>Pentapetalae</taxon>
        <taxon>asterids</taxon>
        <taxon>lamiids</taxon>
        <taxon>Lamiales</taxon>
        <taxon>Pedaliaceae</taxon>
        <taxon>Sesamum</taxon>
    </lineage>
</organism>
<reference evidence="1" key="1">
    <citation type="submission" date="2020-06" db="EMBL/GenBank/DDBJ databases">
        <authorList>
            <person name="Li T."/>
            <person name="Hu X."/>
            <person name="Zhang T."/>
            <person name="Song X."/>
            <person name="Zhang H."/>
            <person name="Dai N."/>
            <person name="Sheng W."/>
            <person name="Hou X."/>
            <person name="Wei L."/>
        </authorList>
    </citation>
    <scope>NUCLEOTIDE SEQUENCE</scope>
    <source>
        <strain evidence="1">KEN8</strain>
        <tissue evidence="1">Leaf</tissue>
    </source>
</reference>
<gene>
    <name evidence="1" type="ORF">Scaly_1105000</name>
</gene>
<evidence type="ECO:0000313" key="1">
    <source>
        <dbReference type="EMBL" id="KAL0368861.1"/>
    </source>
</evidence>
<sequence>MCVGMSWAHILGDAFSATECINMWGKFMANQTPPPHILNTPPIIHHLETASSCRSLKLLDPLGDNWLTPNHLKMQMNTFHLTEKKLSDLLSGENKSHKVIGIVEAEMSGTDPLELAELIGGRSWMKRA</sequence>
<proteinExistence type="predicted"/>
<dbReference type="AlphaFoldDB" id="A0AAW2QMT2"/>
<dbReference type="EMBL" id="JACGWM010000006">
    <property type="protein sequence ID" value="KAL0368861.1"/>
    <property type="molecule type" value="Genomic_DNA"/>
</dbReference>
<reference evidence="1" key="2">
    <citation type="journal article" date="2024" name="Plant">
        <title>Genomic evolution and insights into agronomic trait innovations of Sesamum species.</title>
        <authorList>
            <person name="Miao H."/>
            <person name="Wang L."/>
            <person name="Qu L."/>
            <person name="Liu H."/>
            <person name="Sun Y."/>
            <person name="Le M."/>
            <person name="Wang Q."/>
            <person name="Wei S."/>
            <person name="Zheng Y."/>
            <person name="Lin W."/>
            <person name="Duan Y."/>
            <person name="Cao H."/>
            <person name="Xiong S."/>
            <person name="Wang X."/>
            <person name="Wei L."/>
            <person name="Li C."/>
            <person name="Ma Q."/>
            <person name="Ju M."/>
            <person name="Zhao R."/>
            <person name="Li G."/>
            <person name="Mu C."/>
            <person name="Tian Q."/>
            <person name="Mei H."/>
            <person name="Zhang T."/>
            <person name="Gao T."/>
            <person name="Zhang H."/>
        </authorList>
    </citation>
    <scope>NUCLEOTIDE SEQUENCE</scope>
    <source>
        <strain evidence="1">KEN8</strain>
    </source>
</reference>
<comment type="caution">
    <text evidence="1">The sequence shown here is derived from an EMBL/GenBank/DDBJ whole genome shotgun (WGS) entry which is preliminary data.</text>
</comment>
<accession>A0AAW2QMT2</accession>
<name>A0AAW2QMT2_9LAMI</name>
<protein>
    <submittedName>
        <fullName evidence="1">Protein ECERIFERUM 2</fullName>
    </submittedName>
</protein>